<proteinExistence type="predicted"/>
<dbReference type="EMBL" id="JACIJG010000015">
    <property type="protein sequence ID" value="MBB5703587.1"/>
    <property type="molecule type" value="Genomic_DNA"/>
</dbReference>
<evidence type="ECO:0000313" key="2">
    <source>
        <dbReference type="Proteomes" id="UP000555546"/>
    </source>
</evidence>
<protein>
    <submittedName>
        <fullName evidence="1">Uncharacterized protein</fullName>
    </submittedName>
</protein>
<accession>A0A7W9EMN5</accession>
<dbReference type="Proteomes" id="UP000555546">
    <property type="component" value="Unassembled WGS sequence"/>
</dbReference>
<dbReference type="AlphaFoldDB" id="A0A7W9EMN5"/>
<keyword evidence="2" id="KW-1185">Reference proteome</keyword>
<comment type="caution">
    <text evidence="1">The sequence shown here is derived from an EMBL/GenBank/DDBJ whole genome shotgun (WGS) entry which is preliminary data.</text>
</comment>
<organism evidence="1 2">
    <name type="scientific">Brucella daejeonensis</name>
    <dbReference type="NCBI Taxonomy" id="659015"/>
    <lineage>
        <taxon>Bacteria</taxon>
        <taxon>Pseudomonadati</taxon>
        <taxon>Pseudomonadota</taxon>
        <taxon>Alphaproteobacteria</taxon>
        <taxon>Hyphomicrobiales</taxon>
        <taxon>Brucellaceae</taxon>
        <taxon>Brucella/Ochrobactrum group</taxon>
        <taxon>Brucella</taxon>
    </lineage>
</organism>
<reference evidence="1 2" key="1">
    <citation type="submission" date="2020-08" db="EMBL/GenBank/DDBJ databases">
        <title>Genomic Encyclopedia of Type Strains, Phase IV (KMG-IV): sequencing the most valuable type-strain genomes for metagenomic binning, comparative biology and taxonomic classification.</title>
        <authorList>
            <person name="Goeker M."/>
        </authorList>
    </citation>
    <scope>NUCLEOTIDE SEQUENCE [LARGE SCALE GENOMIC DNA]</scope>
    <source>
        <strain evidence="1 2">DSM 26944</strain>
    </source>
</reference>
<gene>
    <name evidence="1" type="ORF">FHS76_003494</name>
</gene>
<dbReference type="RefSeq" id="WP_235992731.1">
    <property type="nucleotide sequence ID" value="NZ_JACIJG010000015.1"/>
</dbReference>
<name>A0A7W9EMN5_9HYPH</name>
<sequence>MNMRSHADGIIPADSALTAVPFVLLGVEGEGILAAAGGAGLRVFISARVTFQAEALRGIGDGDGAGILDKEL</sequence>
<evidence type="ECO:0000313" key="1">
    <source>
        <dbReference type="EMBL" id="MBB5703587.1"/>
    </source>
</evidence>